<evidence type="ECO:0000256" key="1">
    <source>
        <dbReference type="SAM" id="MobiDB-lite"/>
    </source>
</evidence>
<gene>
    <name evidence="2" type="ORF">IMSHALPRED_005797</name>
</gene>
<name>A0A8H3IR44_9LECA</name>
<feature type="compositionally biased region" description="Basic and acidic residues" evidence="1">
    <location>
        <begin position="720"/>
        <end position="734"/>
    </location>
</feature>
<feature type="region of interest" description="Disordered" evidence="1">
    <location>
        <begin position="513"/>
        <end position="647"/>
    </location>
</feature>
<feature type="compositionally biased region" description="Basic and acidic residues" evidence="1">
    <location>
        <begin position="525"/>
        <end position="539"/>
    </location>
</feature>
<dbReference type="AlphaFoldDB" id="A0A8H3IR44"/>
<sequence>MSLKLHVQAAVHGSAASTASSVSGRSQTFLSDFSSRHAESSDSDEDFAVANNRAQEDRNRAMCETGSGLPQSSVVTQLDPEVEALIVRINENVVIRDVATKSPQSIMVPRGYLVDNEIKPSRFYETRGEVREHVKKRKREGVMPKQSRQQWRKERHGFRPQEVNLNGAVHLKGCKPSNLTNEIHPIFDRSNFDDTPDAIYDQLIPGLQLATMFLTQKICMQFWVTLAMGDRRDDPEMTSRNGKLSQRIDNHVELTEERARVVIEHLNAVGKANLIHFRFQNKLQGFSYEEFGAWGTSIPICDYQGIQRDYHGLKDDLVRSIIRIHADYYVIAKKLSQLKYQEVSQKLRFDFLFAVLIIHELAHSIEGSHMRSRAEQWIDWHTSRYYKEVYWLDWQESECGRAWEQTMFGSHVAPINNRVDGSHGIGISDWPPRGTQNDPERRVWNTVSMRYIEKLFQMSTWQRSFNLRDWRIFHIPRDGATSLYINCLTTMSESEEQRVAKEELAEAIALANAQPAQKKRVKATGKTEEQRPKDDKIIEEAVIEQEQQPESPKRQAPPFDGKRRASSPGSLPGQRLILSPHTRRPTMVPAAVPRRPSLPLVPPQVANQAPPILDPVQQADKRAEIYPKHGESSPREVSKEPTSEILKKLRTRPTGLMDAYRQRKRLGLAKKEAEAKKTRNLADDKVSELQRSLIRETELKKQLAAAEEELKTFMETADAEKQALAKKAEVEARERQRRRNRLV</sequence>
<keyword evidence="3" id="KW-1185">Reference proteome</keyword>
<feature type="region of interest" description="Disordered" evidence="1">
    <location>
        <begin position="720"/>
        <end position="743"/>
    </location>
</feature>
<reference evidence="2" key="1">
    <citation type="submission" date="2021-03" db="EMBL/GenBank/DDBJ databases">
        <authorList>
            <person name="Tagirdzhanova G."/>
        </authorList>
    </citation>
    <scope>NUCLEOTIDE SEQUENCE</scope>
</reference>
<proteinExistence type="predicted"/>
<dbReference type="Proteomes" id="UP000664534">
    <property type="component" value="Unassembled WGS sequence"/>
</dbReference>
<dbReference type="OrthoDB" id="10254945at2759"/>
<comment type="caution">
    <text evidence="2">The sequence shown here is derived from an EMBL/GenBank/DDBJ whole genome shotgun (WGS) entry which is preliminary data.</text>
</comment>
<evidence type="ECO:0000313" key="3">
    <source>
        <dbReference type="Proteomes" id="UP000664534"/>
    </source>
</evidence>
<protein>
    <submittedName>
        <fullName evidence="2">Uncharacterized protein</fullName>
    </submittedName>
</protein>
<organism evidence="2 3">
    <name type="scientific">Imshaugia aleurites</name>
    <dbReference type="NCBI Taxonomy" id="172621"/>
    <lineage>
        <taxon>Eukaryota</taxon>
        <taxon>Fungi</taxon>
        <taxon>Dikarya</taxon>
        <taxon>Ascomycota</taxon>
        <taxon>Pezizomycotina</taxon>
        <taxon>Lecanoromycetes</taxon>
        <taxon>OSLEUM clade</taxon>
        <taxon>Lecanoromycetidae</taxon>
        <taxon>Lecanorales</taxon>
        <taxon>Lecanorineae</taxon>
        <taxon>Parmeliaceae</taxon>
        <taxon>Imshaugia</taxon>
    </lineage>
</organism>
<evidence type="ECO:0000313" key="2">
    <source>
        <dbReference type="EMBL" id="CAF9922914.1"/>
    </source>
</evidence>
<accession>A0A8H3IR44</accession>
<dbReference type="EMBL" id="CAJPDT010000032">
    <property type="protein sequence ID" value="CAF9922914.1"/>
    <property type="molecule type" value="Genomic_DNA"/>
</dbReference>
<feature type="compositionally biased region" description="Basic and acidic residues" evidence="1">
    <location>
        <begin position="619"/>
        <end position="647"/>
    </location>
</feature>